<protein>
    <submittedName>
        <fullName evidence="2">Cxxc_20_cxxc protein</fullName>
    </submittedName>
</protein>
<dbReference type="Proteomes" id="UP000192940">
    <property type="component" value="Chromosome I"/>
</dbReference>
<accession>A0A1X7GT57</accession>
<keyword evidence="3" id="KW-1185">Reference proteome</keyword>
<dbReference type="EMBL" id="LT840184">
    <property type="protein sequence ID" value="SMF74358.1"/>
    <property type="molecule type" value="Genomic_DNA"/>
</dbReference>
<dbReference type="AlphaFoldDB" id="A0A1X7GT57"/>
<keyword evidence="1" id="KW-0472">Membrane</keyword>
<name>A0A1X7GT57_9BACL</name>
<evidence type="ECO:0000313" key="2">
    <source>
        <dbReference type="EMBL" id="SMF74358.1"/>
    </source>
</evidence>
<keyword evidence="1" id="KW-0812">Transmembrane</keyword>
<gene>
    <name evidence="2" type="ORF">SAMN05661091_1072</name>
</gene>
<proteinExistence type="predicted"/>
<dbReference type="RefSeq" id="WP_208918081.1">
    <property type="nucleotide sequence ID" value="NZ_LT840184.1"/>
</dbReference>
<dbReference type="STRING" id="1313296.SAMN05661091_1072"/>
<keyword evidence="1" id="KW-1133">Transmembrane helix</keyword>
<evidence type="ECO:0000256" key="1">
    <source>
        <dbReference type="SAM" id="Phobius"/>
    </source>
</evidence>
<feature type="transmembrane region" description="Helical" evidence="1">
    <location>
        <begin position="70"/>
        <end position="91"/>
    </location>
</feature>
<dbReference type="NCBIfam" id="TIGR04104">
    <property type="entry name" value="cxxc_20_cxxc"/>
    <property type="match status" value="1"/>
</dbReference>
<reference evidence="2 3" key="1">
    <citation type="submission" date="2017-04" db="EMBL/GenBank/DDBJ databases">
        <authorList>
            <person name="Afonso C.L."/>
            <person name="Miller P.J."/>
            <person name="Scott M.A."/>
            <person name="Spackman E."/>
            <person name="Goraichik I."/>
            <person name="Dimitrov K.M."/>
            <person name="Suarez D.L."/>
            <person name="Swayne D.E."/>
        </authorList>
    </citation>
    <scope>NUCLEOTIDE SEQUENCE [LARGE SCALE GENOMIC DNA]</scope>
    <source>
        <strain evidence="2 3">N3/975</strain>
    </source>
</reference>
<sequence>MPICQKCGYSWNWKETFLKILTFNNKLICPSCKSLQYVSKKSRQRIRLISFLSISMMVPMVSMGMRIGYILMYALILYVLLIACMPFFYMLSNEDEPML</sequence>
<evidence type="ECO:0000313" key="3">
    <source>
        <dbReference type="Proteomes" id="UP000192940"/>
    </source>
</evidence>
<organism evidence="2 3">
    <name type="scientific">Paenibacillus uliginis N3/975</name>
    <dbReference type="NCBI Taxonomy" id="1313296"/>
    <lineage>
        <taxon>Bacteria</taxon>
        <taxon>Bacillati</taxon>
        <taxon>Bacillota</taxon>
        <taxon>Bacilli</taxon>
        <taxon>Bacillales</taxon>
        <taxon>Paenibacillaceae</taxon>
        <taxon>Paenibacillus</taxon>
    </lineage>
</organism>
<dbReference type="InterPro" id="IPR026369">
    <property type="entry name" value="CxxC_20_CxxC"/>
</dbReference>